<sequence length="621" mass="67838">MRLQAIALFGILQTMSYAFLVAPLVERQAGSMIQNPNDKPPSPPSMPGGNLVSPPDPSSPMVVPEPPKDGVYPIPLIRNIEDEWSYPVIQVMIGAAQVPIRLGVSIHSNETWLRYSSTGVCPQENQCPVLEPDRLVKENGIEKTWHYTGQNGLIVSGNQYKFSSFEPSSETTVRWKLENFTVGVAWMEEGEEGLGDVDGVLGLGPGSTFLEELTRSSQQALSVYIGKYNGTLVIGGYLPAQASGNFTDISTGADGVVQFNLQSLTIKGDRANLLKDITATINPGLPDIIIPKSVQESLISNENTKWETIGDKFQFGTSGPNEGSRPSFVFDLGDGVQVEMSEESYTLAKEPAFRVGADDQIILGRSFLRSTYLVMDYTHRTYHLAQANVGNTDINNPTAITVLKSGQGLALPPNTNNGSTDPNTNSYKTSSSSWANNSVSGKQNTGIIIGGVVAGLVILALIFGAILCRHRRSQRQINEIRGFKGSGKHLPEESDSEMPPAAVHRSTSPPNFNQEDTHLMEGYPVQRQHPQGSRGSIFREEMNTSGPMPLPPKMQYHYEDYDHLCGLHGPSSRRPLRRDQELVRTESIISTTDVDVPIVERSAPCVPRLPMYCTRPEGTAL</sequence>
<dbReference type="PROSITE" id="PS51767">
    <property type="entry name" value="PEPTIDASE_A1"/>
    <property type="match status" value="1"/>
</dbReference>
<feature type="region of interest" description="Disordered" evidence="1">
    <location>
        <begin position="484"/>
        <end position="507"/>
    </location>
</feature>
<keyword evidence="2" id="KW-0472">Membrane</keyword>
<feature type="domain" description="Peptidase A1" evidence="4">
    <location>
        <begin position="87"/>
        <end position="385"/>
    </location>
</feature>
<evidence type="ECO:0000259" key="4">
    <source>
        <dbReference type="PROSITE" id="PS51767"/>
    </source>
</evidence>
<dbReference type="Pfam" id="PF00026">
    <property type="entry name" value="Asp"/>
    <property type="match status" value="1"/>
</dbReference>
<evidence type="ECO:0000313" key="5">
    <source>
        <dbReference type="EMBL" id="RPB21299.1"/>
    </source>
</evidence>
<keyword evidence="2" id="KW-1133">Transmembrane helix</keyword>
<dbReference type="InterPro" id="IPR033121">
    <property type="entry name" value="PEPTIDASE_A1"/>
</dbReference>
<feature type="region of interest" description="Disordered" evidence="1">
    <location>
        <begin position="409"/>
        <end position="436"/>
    </location>
</feature>
<dbReference type="STRING" id="1051890.A0A3N4LIL5"/>
<dbReference type="EMBL" id="ML121561">
    <property type="protein sequence ID" value="RPB21299.1"/>
    <property type="molecule type" value="Genomic_DNA"/>
</dbReference>
<evidence type="ECO:0000313" key="6">
    <source>
        <dbReference type="Proteomes" id="UP000267821"/>
    </source>
</evidence>
<dbReference type="OrthoDB" id="4074350at2759"/>
<name>A0A3N4LIL5_9PEZI</name>
<keyword evidence="3" id="KW-0732">Signal</keyword>
<dbReference type="InterPro" id="IPR021109">
    <property type="entry name" value="Peptidase_aspartic_dom_sf"/>
</dbReference>
<organism evidence="5 6">
    <name type="scientific">Terfezia boudieri ATCC MYA-4762</name>
    <dbReference type="NCBI Taxonomy" id="1051890"/>
    <lineage>
        <taxon>Eukaryota</taxon>
        <taxon>Fungi</taxon>
        <taxon>Dikarya</taxon>
        <taxon>Ascomycota</taxon>
        <taxon>Pezizomycotina</taxon>
        <taxon>Pezizomycetes</taxon>
        <taxon>Pezizales</taxon>
        <taxon>Pezizaceae</taxon>
        <taxon>Terfezia</taxon>
    </lineage>
</organism>
<accession>A0A3N4LIL5</accession>
<dbReference type="SUPFAM" id="SSF50630">
    <property type="entry name" value="Acid proteases"/>
    <property type="match status" value="1"/>
</dbReference>
<feature type="chain" id="PRO_5018231649" evidence="3">
    <location>
        <begin position="19"/>
        <end position="621"/>
    </location>
</feature>
<keyword evidence="2" id="KW-0812">Transmembrane</keyword>
<dbReference type="InParanoid" id="A0A3N4LIL5"/>
<protein>
    <submittedName>
        <fullName evidence="5">Acid protease</fullName>
    </submittedName>
</protein>
<keyword evidence="6" id="KW-1185">Reference proteome</keyword>
<dbReference type="Proteomes" id="UP000267821">
    <property type="component" value="Unassembled WGS sequence"/>
</dbReference>
<dbReference type="Gene3D" id="2.40.70.10">
    <property type="entry name" value="Acid Proteases"/>
    <property type="match status" value="2"/>
</dbReference>
<evidence type="ECO:0000256" key="2">
    <source>
        <dbReference type="SAM" id="Phobius"/>
    </source>
</evidence>
<feature type="compositionally biased region" description="Low complexity" evidence="1">
    <location>
        <begin position="423"/>
        <end position="436"/>
    </location>
</feature>
<keyword evidence="5" id="KW-0378">Hydrolase</keyword>
<dbReference type="GO" id="GO:0008233">
    <property type="term" value="F:peptidase activity"/>
    <property type="evidence" value="ECO:0007669"/>
    <property type="project" value="UniProtKB-KW"/>
</dbReference>
<feature type="signal peptide" evidence="3">
    <location>
        <begin position="1"/>
        <end position="18"/>
    </location>
</feature>
<feature type="region of interest" description="Disordered" evidence="1">
    <location>
        <begin position="32"/>
        <end position="65"/>
    </location>
</feature>
<dbReference type="AlphaFoldDB" id="A0A3N4LIL5"/>
<evidence type="ECO:0000256" key="1">
    <source>
        <dbReference type="SAM" id="MobiDB-lite"/>
    </source>
</evidence>
<feature type="compositionally biased region" description="Polar residues" evidence="1">
    <location>
        <begin position="413"/>
        <end position="422"/>
    </location>
</feature>
<keyword evidence="5" id="KW-0645">Protease</keyword>
<reference evidence="5 6" key="1">
    <citation type="journal article" date="2018" name="Nat. Ecol. Evol.">
        <title>Pezizomycetes genomes reveal the molecular basis of ectomycorrhizal truffle lifestyle.</title>
        <authorList>
            <person name="Murat C."/>
            <person name="Payen T."/>
            <person name="Noel B."/>
            <person name="Kuo A."/>
            <person name="Morin E."/>
            <person name="Chen J."/>
            <person name="Kohler A."/>
            <person name="Krizsan K."/>
            <person name="Balestrini R."/>
            <person name="Da Silva C."/>
            <person name="Montanini B."/>
            <person name="Hainaut M."/>
            <person name="Levati E."/>
            <person name="Barry K.W."/>
            <person name="Belfiori B."/>
            <person name="Cichocki N."/>
            <person name="Clum A."/>
            <person name="Dockter R.B."/>
            <person name="Fauchery L."/>
            <person name="Guy J."/>
            <person name="Iotti M."/>
            <person name="Le Tacon F."/>
            <person name="Lindquist E.A."/>
            <person name="Lipzen A."/>
            <person name="Malagnac F."/>
            <person name="Mello A."/>
            <person name="Molinier V."/>
            <person name="Miyauchi S."/>
            <person name="Poulain J."/>
            <person name="Riccioni C."/>
            <person name="Rubini A."/>
            <person name="Sitrit Y."/>
            <person name="Splivallo R."/>
            <person name="Traeger S."/>
            <person name="Wang M."/>
            <person name="Zifcakova L."/>
            <person name="Wipf D."/>
            <person name="Zambonelli A."/>
            <person name="Paolocci F."/>
            <person name="Nowrousian M."/>
            <person name="Ottonello S."/>
            <person name="Baldrian P."/>
            <person name="Spatafora J.W."/>
            <person name="Henrissat B."/>
            <person name="Nagy L.G."/>
            <person name="Aury J.M."/>
            <person name="Wincker P."/>
            <person name="Grigoriev I.V."/>
            <person name="Bonfante P."/>
            <person name="Martin F.M."/>
        </authorList>
    </citation>
    <scope>NUCLEOTIDE SEQUENCE [LARGE SCALE GENOMIC DNA]</scope>
    <source>
        <strain evidence="5 6">ATCC MYA-4762</strain>
    </source>
</reference>
<gene>
    <name evidence="5" type="ORF">L211DRAFT_851657</name>
</gene>
<feature type="transmembrane region" description="Helical" evidence="2">
    <location>
        <begin position="447"/>
        <end position="468"/>
    </location>
</feature>
<proteinExistence type="predicted"/>
<dbReference type="GO" id="GO:0006508">
    <property type="term" value="P:proteolysis"/>
    <property type="evidence" value="ECO:0007669"/>
    <property type="project" value="UniProtKB-KW"/>
</dbReference>
<evidence type="ECO:0000256" key="3">
    <source>
        <dbReference type="SAM" id="SignalP"/>
    </source>
</evidence>